<dbReference type="Proteomes" id="UP000317429">
    <property type="component" value="Chromosome"/>
</dbReference>
<dbReference type="KEGG" id="pnd:Pla175_17710"/>
<name>A0A518DA83_9BACT</name>
<protein>
    <submittedName>
        <fullName evidence="1">Uncharacterized protein</fullName>
    </submittedName>
</protein>
<reference evidence="1 2" key="1">
    <citation type="submission" date="2019-02" db="EMBL/GenBank/DDBJ databases">
        <title>Deep-cultivation of Planctomycetes and their phenomic and genomic characterization uncovers novel biology.</title>
        <authorList>
            <person name="Wiegand S."/>
            <person name="Jogler M."/>
            <person name="Boedeker C."/>
            <person name="Pinto D."/>
            <person name="Vollmers J."/>
            <person name="Rivas-Marin E."/>
            <person name="Kohn T."/>
            <person name="Peeters S.H."/>
            <person name="Heuer A."/>
            <person name="Rast P."/>
            <person name="Oberbeckmann S."/>
            <person name="Bunk B."/>
            <person name="Jeske O."/>
            <person name="Meyerdierks A."/>
            <person name="Storesund J.E."/>
            <person name="Kallscheuer N."/>
            <person name="Luecker S."/>
            <person name="Lage O.M."/>
            <person name="Pohl T."/>
            <person name="Merkel B.J."/>
            <person name="Hornburger P."/>
            <person name="Mueller R.-W."/>
            <person name="Bruemmer F."/>
            <person name="Labrenz M."/>
            <person name="Spormann A.M."/>
            <person name="Op den Camp H."/>
            <person name="Overmann J."/>
            <person name="Amann R."/>
            <person name="Jetten M.S.M."/>
            <person name="Mascher T."/>
            <person name="Medema M.H."/>
            <person name="Devos D.P."/>
            <person name="Kaster A.-K."/>
            <person name="Ovreas L."/>
            <person name="Rohde M."/>
            <person name="Galperin M.Y."/>
            <person name="Jogler C."/>
        </authorList>
    </citation>
    <scope>NUCLEOTIDE SEQUENCE [LARGE SCALE GENOMIC DNA]</scope>
    <source>
        <strain evidence="1 2">Pla175</strain>
    </source>
</reference>
<sequence length="74" mass="8419">MIEHIVNLHNIGVLNACEFASFVHGIRVSSHAKQTLYRHFTVQRLIFGFPDFAKTSGPEFLQESKTAIQDDVLF</sequence>
<evidence type="ECO:0000313" key="1">
    <source>
        <dbReference type="EMBL" id="QDU88395.1"/>
    </source>
</evidence>
<organism evidence="1 2">
    <name type="scientific">Pirellulimonas nuda</name>
    <dbReference type="NCBI Taxonomy" id="2528009"/>
    <lineage>
        <taxon>Bacteria</taxon>
        <taxon>Pseudomonadati</taxon>
        <taxon>Planctomycetota</taxon>
        <taxon>Planctomycetia</taxon>
        <taxon>Pirellulales</taxon>
        <taxon>Lacipirellulaceae</taxon>
        <taxon>Pirellulimonas</taxon>
    </lineage>
</organism>
<dbReference type="EMBL" id="CP036291">
    <property type="protein sequence ID" value="QDU88395.1"/>
    <property type="molecule type" value="Genomic_DNA"/>
</dbReference>
<dbReference type="AlphaFoldDB" id="A0A518DA83"/>
<proteinExistence type="predicted"/>
<evidence type="ECO:0000313" key="2">
    <source>
        <dbReference type="Proteomes" id="UP000317429"/>
    </source>
</evidence>
<accession>A0A518DA83</accession>
<gene>
    <name evidence="1" type="ORF">Pla175_17710</name>
</gene>
<keyword evidence="2" id="KW-1185">Reference proteome</keyword>